<sequence length="100" mass="11590">MRILQTRFGFVASVVSYTKRKNAAFEVTRKDFIVYFNQIVDAIRMPSADDDLNVQSAAELLDKLTDLRSRFTVVRFVKEIVTVSDQFKSEVFVKLYRLSS</sequence>
<dbReference type="Proteomes" id="UP001605036">
    <property type="component" value="Unassembled WGS sequence"/>
</dbReference>
<dbReference type="Pfam" id="PF12755">
    <property type="entry name" value="Vac14_Fab1_bd"/>
    <property type="match status" value="1"/>
</dbReference>
<dbReference type="AlphaFoldDB" id="A0ABD1XUM3"/>
<comment type="caution">
    <text evidence="1">The sequence shown here is derived from an EMBL/GenBank/DDBJ whole genome shotgun (WGS) entry which is preliminary data.</text>
</comment>
<name>A0ABD1XUM3_9MARC</name>
<gene>
    <name evidence="1" type="ORF">R1flu_023303</name>
</gene>
<dbReference type="EMBL" id="JBHFFA010000007">
    <property type="protein sequence ID" value="KAL2611611.1"/>
    <property type="molecule type" value="Genomic_DNA"/>
</dbReference>
<protein>
    <submittedName>
        <fullName evidence="1">Uncharacterized protein</fullName>
    </submittedName>
</protein>
<organism evidence="1 2">
    <name type="scientific">Riccia fluitans</name>
    <dbReference type="NCBI Taxonomy" id="41844"/>
    <lineage>
        <taxon>Eukaryota</taxon>
        <taxon>Viridiplantae</taxon>
        <taxon>Streptophyta</taxon>
        <taxon>Embryophyta</taxon>
        <taxon>Marchantiophyta</taxon>
        <taxon>Marchantiopsida</taxon>
        <taxon>Marchantiidae</taxon>
        <taxon>Marchantiales</taxon>
        <taxon>Ricciaceae</taxon>
        <taxon>Riccia</taxon>
    </lineage>
</organism>
<keyword evidence="2" id="KW-1185">Reference proteome</keyword>
<reference evidence="1 2" key="1">
    <citation type="submission" date="2024-09" db="EMBL/GenBank/DDBJ databases">
        <title>Chromosome-scale assembly of Riccia fluitans.</title>
        <authorList>
            <person name="Paukszto L."/>
            <person name="Sawicki J."/>
            <person name="Karawczyk K."/>
            <person name="Piernik-Szablinska J."/>
            <person name="Szczecinska M."/>
            <person name="Mazdziarz M."/>
        </authorList>
    </citation>
    <scope>NUCLEOTIDE SEQUENCE [LARGE SCALE GENOMIC DNA]</scope>
    <source>
        <strain evidence="1">Rf_01</strain>
        <tissue evidence="1">Aerial parts of the thallus</tissue>
    </source>
</reference>
<accession>A0ABD1XUM3</accession>
<evidence type="ECO:0000313" key="2">
    <source>
        <dbReference type="Proteomes" id="UP001605036"/>
    </source>
</evidence>
<evidence type="ECO:0000313" key="1">
    <source>
        <dbReference type="EMBL" id="KAL2611611.1"/>
    </source>
</evidence>
<proteinExistence type="predicted"/>